<reference evidence="2 3" key="1">
    <citation type="submission" date="2022-10" db="EMBL/GenBank/DDBJ databases">
        <title>Host association and intracellularity evolved multiple times independently in the Rickettsiales.</title>
        <authorList>
            <person name="Castelli M."/>
            <person name="Nardi T."/>
            <person name="Gammuto L."/>
            <person name="Bellinzona G."/>
            <person name="Sabaneyeva E."/>
            <person name="Potekhin A."/>
            <person name="Serra V."/>
            <person name="Petroni G."/>
            <person name="Sassera D."/>
        </authorList>
    </citation>
    <scope>NUCLEOTIDE SEQUENCE [LARGE SCALE GENOMIC DNA]</scope>
    <source>
        <strain evidence="2 3">Kr 154-4</strain>
    </source>
</reference>
<evidence type="ECO:0000313" key="3">
    <source>
        <dbReference type="Proteomes" id="UP001326613"/>
    </source>
</evidence>
<dbReference type="SUPFAM" id="SSF53822">
    <property type="entry name" value="Periplasmic binding protein-like I"/>
    <property type="match status" value="1"/>
</dbReference>
<keyword evidence="1" id="KW-0732">Signal</keyword>
<protein>
    <submittedName>
        <fullName evidence="2">ABC transporter substrate binding protein</fullName>
    </submittedName>
</protein>
<feature type="chain" id="PRO_5045308826" evidence="1">
    <location>
        <begin position="25"/>
        <end position="329"/>
    </location>
</feature>
<accession>A0ABZ0UUF7</accession>
<dbReference type="InterPro" id="IPR007487">
    <property type="entry name" value="ABC_transpt-TYRBP-like"/>
</dbReference>
<proteinExistence type="predicted"/>
<keyword evidence="3" id="KW-1185">Reference proteome</keyword>
<name>A0ABZ0UUF7_9RICK</name>
<dbReference type="CDD" id="cd06325">
    <property type="entry name" value="PBP1_ABC_unchar_transporter"/>
    <property type="match status" value="1"/>
</dbReference>
<dbReference type="PANTHER" id="PTHR35271">
    <property type="entry name" value="ABC TRANSPORTER, SUBSTRATE-BINDING LIPOPROTEIN-RELATED"/>
    <property type="match status" value="1"/>
</dbReference>
<organism evidence="2 3">
    <name type="scientific">Candidatus Trichorickettsia mobilis</name>
    <dbReference type="NCBI Taxonomy" id="1346319"/>
    <lineage>
        <taxon>Bacteria</taxon>
        <taxon>Pseudomonadati</taxon>
        <taxon>Pseudomonadota</taxon>
        <taxon>Alphaproteobacteria</taxon>
        <taxon>Rickettsiales</taxon>
        <taxon>Rickettsiaceae</taxon>
        <taxon>Rickettsieae</taxon>
        <taxon>Candidatus Trichorickettsia</taxon>
    </lineage>
</organism>
<dbReference type="InterPro" id="IPR028082">
    <property type="entry name" value="Peripla_BP_I"/>
</dbReference>
<dbReference type="RefSeq" id="WP_323738677.1">
    <property type="nucleotide sequence ID" value="NZ_CP112932.1"/>
</dbReference>
<gene>
    <name evidence="2" type="ORF">Trichorick_00506</name>
</gene>
<dbReference type="PANTHER" id="PTHR35271:SF1">
    <property type="entry name" value="ABC TRANSPORTER, SUBSTRATE-BINDING LIPOPROTEIN"/>
    <property type="match status" value="1"/>
</dbReference>
<feature type="signal peptide" evidence="1">
    <location>
        <begin position="1"/>
        <end position="24"/>
    </location>
</feature>
<dbReference type="Proteomes" id="UP001326613">
    <property type="component" value="Chromosome"/>
</dbReference>
<dbReference type="Gene3D" id="3.40.50.2300">
    <property type="match status" value="2"/>
</dbReference>
<sequence>MKKSLFITFIIAVFCWSLSIAALAVNNDKPKKISVYINQTTDHPALDTTTKGIIAALANSEYRVNDNLDLRIESAQGMATLSQQIANKFVGQAPTIVVGVGTVAAQSFIKYAKLGQIKMVFSTVTDPLGAGLVNNIQRPGGNISGVSNFVQLEPQLELFKKLLPSLKKLGILYNPGEANSVSIVQKLEKLCPKFDLTLVKQTASKTADVAQSAAKLAVSSEAIFISNDNTALSAMQSIIKAANEATIPVFVSDTDAIGSGAVAALGPNQYQVGWQTGKMIVRIVQDSDSALPAVEFPESTELYLDLNAAKKLGINVPQDIVKQAAKIIE</sequence>
<dbReference type="EMBL" id="CP112932">
    <property type="protein sequence ID" value="WPY00623.1"/>
    <property type="molecule type" value="Genomic_DNA"/>
</dbReference>
<evidence type="ECO:0000313" key="2">
    <source>
        <dbReference type="EMBL" id="WPY00623.1"/>
    </source>
</evidence>
<evidence type="ECO:0000256" key="1">
    <source>
        <dbReference type="SAM" id="SignalP"/>
    </source>
</evidence>
<dbReference type="Pfam" id="PF04392">
    <property type="entry name" value="ABC_sub_bind"/>
    <property type="match status" value="1"/>
</dbReference>